<dbReference type="InterPro" id="IPR000668">
    <property type="entry name" value="Peptidase_C1A_C"/>
</dbReference>
<evidence type="ECO:0000313" key="4">
    <source>
        <dbReference type="EMBL" id="MBB4907134.1"/>
    </source>
</evidence>
<dbReference type="PROSITE" id="PS00640">
    <property type="entry name" value="THIOL_PROTEASE_ASN"/>
    <property type="match status" value="1"/>
</dbReference>
<evidence type="ECO:0000259" key="3">
    <source>
        <dbReference type="SMART" id="SM00645"/>
    </source>
</evidence>
<dbReference type="Proteomes" id="UP000520767">
    <property type="component" value="Unassembled WGS sequence"/>
</dbReference>
<evidence type="ECO:0000313" key="5">
    <source>
        <dbReference type="Proteomes" id="UP000520767"/>
    </source>
</evidence>
<dbReference type="InterPro" id="IPR038765">
    <property type="entry name" value="Papain-like_cys_pep_sf"/>
</dbReference>
<dbReference type="EMBL" id="JACHJQ010000003">
    <property type="protein sequence ID" value="MBB4907134.1"/>
    <property type="molecule type" value="Genomic_DNA"/>
</dbReference>
<accession>A0A7W7Q528</accession>
<comment type="caution">
    <text evidence="4">The sequence shown here is derived from an EMBL/GenBank/DDBJ whole genome shotgun (WGS) entry which is preliminary data.</text>
</comment>
<dbReference type="RefSeq" id="WP_184811248.1">
    <property type="nucleotide sequence ID" value="NZ_JACHJQ010000003.1"/>
</dbReference>
<comment type="similarity">
    <text evidence="1">Belongs to the peptidase C1 family.</text>
</comment>
<proteinExistence type="inferred from homology"/>
<dbReference type="SUPFAM" id="SSF54001">
    <property type="entry name" value="Cysteine proteinases"/>
    <property type="match status" value="1"/>
</dbReference>
<keyword evidence="4" id="KW-0645">Protease</keyword>
<dbReference type="AlphaFoldDB" id="A0A7W7Q528"/>
<protein>
    <submittedName>
        <fullName evidence="4">C1A family cysteine protease</fullName>
    </submittedName>
</protein>
<dbReference type="GO" id="GO:0008234">
    <property type="term" value="F:cysteine-type peptidase activity"/>
    <property type="evidence" value="ECO:0007669"/>
    <property type="project" value="InterPro"/>
</dbReference>
<dbReference type="InterPro" id="IPR013128">
    <property type="entry name" value="Peptidase_C1A"/>
</dbReference>
<dbReference type="InterPro" id="IPR025661">
    <property type="entry name" value="Pept_asp_AS"/>
</dbReference>
<dbReference type="InterPro" id="IPR039417">
    <property type="entry name" value="Peptidase_C1A_papain-like"/>
</dbReference>
<keyword evidence="2" id="KW-1015">Disulfide bond</keyword>
<dbReference type="InterPro" id="IPR025660">
    <property type="entry name" value="Pept_his_AS"/>
</dbReference>
<keyword evidence="4" id="KW-0378">Hydrolase</keyword>
<name>A0A7W7Q528_9PSEU</name>
<dbReference type="PROSITE" id="PS00639">
    <property type="entry name" value="THIOL_PROTEASE_HIS"/>
    <property type="match status" value="1"/>
</dbReference>
<organism evidence="4 5">
    <name type="scientific">Actinophytocola algeriensis</name>
    <dbReference type="NCBI Taxonomy" id="1768010"/>
    <lineage>
        <taxon>Bacteria</taxon>
        <taxon>Bacillati</taxon>
        <taxon>Actinomycetota</taxon>
        <taxon>Actinomycetes</taxon>
        <taxon>Pseudonocardiales</taxon>
        <taxon>Pseudonocardiaceae</taxon>
    </lineage>
</organism>
<dbReference type="PANTHER" id="PTHR12411">
    <property type="entry name" value="CYSTEINE PROTEASE FAMILY C1-RELATED"/>
    <property type="match status" value="1"/>
</dbReference>
<reference evidence="4 5" key="1">
    <citation type="submission" date="2020-08" db="EMBL/GenBank/DDBJ databases">
        <title>Genomic Encyclopedia of Type Strains, Phase III (KMG-III): the genomes of soil and plant-associated and newly described type strains.</title>
        <authorList>
            <person name="Whitman W."/>
        </authorList>
    </citation>
    <scope>NUCLEOTIDE SEQUENCE [LARGE SCALE GENOMIC DNA]</scope>
    <source>
        <strain evidence="4 5">CECT 8960</strain>
    </source>
</reference>
<dbReference type="CDD" id="cd02248">
    <property type="entry name" value="Peptidase_C1A"/>
    <property type="match status" value="1"/>
</dbReference>
<feature type="domain" description="Peptidase C1A papain C-terminal" evidence="3">
    <location>
        <begin position="86"/>
        <end position="301"/>
    </location>
</feature>
<sequence>MSPERPHIAELAAVRSTLAERGNPWQAAETRMSRLPEDWRAARLGVPAPTSDEIAERAGQPESMAAAARGAAGQSVSALGAPSASLPSAFDLRDVGGRSYVTGIRDQGGCGSCVAFGTLASMESTASYTRGAPGLALNLSEAHLYFVHAKARGYTCASGSWPDDLYSDCVTKGVTFEDYYPYSDAGTGAVNADWPNRLAKAVGTANLTGNPAAIKQHIYSYGGVVACFVVYNDFFHYRSGVYRHTTEDVAGGHCVALIGWDDAAGCWLGKNSWGTGWGDGGFFRIAYGDSFIEDYPGTRPTVFGCTSVTLRAWLPAQRTLRLFATANDANGWAYLENYGWAHLAGGAHTTTNKLAELTHARGTGHQVSPFINGAELSSVLVAD</sequence>
<dbReference type="Gene3D" id="3.90.70.10">
    <property type="entry name" value="Cysteine proteinases"/>
    <property type="match status" value="1"/>
</dbReference>
<dbReference type="Pfam" id="PF00112">
    <property type="entry name" value="Peptidase_C1"/>
    <property type="match status" value="1"/>
</dbReference>
<evidence type="ECO:0000256" key="1">
    <source>
        <dbReference type="ARBA" id="ARBA00008455"/>
    </source>
</evidence>
<gene>
    <name evidence="4" type="ORF">FHR82_003354</name>
</gene>
<evidence type="ECO:0000256" key="2">
    <source>
        <dbReference type="ARBA" id="ARBA00023157"/>
    </source>
</evidence>
<dbReference type="SMART" id="SM00645">
    <property type="entry name" value="Pept_C1"/>
    <property type="match status" value="1"/>
</dbReference>
<keyword evidence="5" id="KW-1185">Reference proteome</keyword>
<dbReference type="GO" id="GO:0006508">
    <property type="term" value="P:proteolysis"/>
    <property type="evidence" value="ECO:0007669"/>
    <property type="project" value="UniProtKB-KW"/>
</dbReference>